<protein>
    <recommendedName>
        <fullName evidence="3">Hydroxyacylglutathione hydrolase</fullName>
    </recommendedName>
</protein>
<feature type="non-terminal residue" evidence="1">
    <location>
        <position position="56"/>
    </location>
</feature>
<evidence type="ECO:0000313" key="2">
    <source>
        <dbReference type="Proteomes" id="UP000233551"/>
    </source>
</evidence>
<evidence type="ECO:0008006" key="3">
    <source>
        <dbReference type="Google" id="ProtNLM"/>
    </source>
</evidence>
<reference evidence="1 2" key="1">
    <citation type="submission" date="2017-11" db="EMBL/GenBank/DDBJ databases">
        <title>De-novo sequencing of pomegranate (Punica granatum L.) genome.</title>
        <authorList>
            <person name="Akparov Z."/>
            <person name="Amiraslanov A."/>
            <person name="Hajiyeva S."/>
            <person name="Abbasov M."/>
            <person name="Kaur K."/>
            <person name="Hamwieh A."/>
            <person name="Solovyev V."/>
            <person name="Salamov A."/>
            <person name="Braich B."/>
            <person name="Kosarev P."/>
            <person name="Mahmoud A."/>
            <person name="Hajiyev E."/>
            <person name="Babayeva S."/>
            <person name="Izzatullayeva V."/>
            <person name="Mammadov A."/>
            <person name="Mammadov A."/>
            <person name="Sharifova S."/>
            <person name="Ojaghi J."/>
            <person name="Eynullazada K."/>
            <person name="Bayramov B."/>
            <person name="Abdulazimova A."/>
            <person name="Shahmuradov I."/>
        </authorList>
    </citation>
    <scope>NUCLEOTIDE SEQUENCE [LARGE SCALE GENOMIC DNA]</scope>
    <source>
        <strain evidence="2">cv. AG2017</strain>
        <tissue evidence="1">Leaf</tissue>
    </source>
</reference>
<dbReference type="EMBL" id="PGOL01006246">
    <property type="protein sequence ID" value="PKI33899.1"/>
    <property type="molecule type" value="Genomic_DNA"/>
</dbReference>
<evidence type="ECO:0000313" key="1">
    <source>
        <dbReference type="EMBL" id="PKI33899.1"/>
    </source>
</evidence>
<comment type="caution">
    <text evidence="1">The sequence shown here is derived from an EMBL/GenBank/DDBJ whole genome shotgun (WGS) entry which is preliminary data.</text>
</comment>
<dbReference type="PANTHER" id="PTHR11935:SF94">
    <property type="entry name" value="TENZING NORGAY, ISOFORM C"/>
    <property type="match status" value="1"/>
</dbReference>
<dbReference type="InterPro" id="IPR036866">
    <property type="entry name" value="RibonucZ/Hydroxyglut_hydro"/>
</dbReference>
<proteinExistence type="predicted"/>
<dbReference type="PANTHER" id="PTHR11935">
    <property type="entry name" value="BETA LACTAMASE DOMAIN"/>
    <property type="match status" value="1"/>
</dbReference>
<dbReference type="STRING" id="22663.A0A2I0HQB6"/>
<sequence>MKIHHIPCLEDNYSYLVIDDATKEAAVVDPVEPEKVVQAAQEHSASIKLVLTTHHH</sequence>
<accession>A0A2I0HQB6</accession>
<dbReference type="Gene3D" id="3.60.15.10">
    <property type="entry name" value="Ribonuclease Z/Hydroxyacylglutathione hydrolase-like"/>
    <property type="match status" value="1"/>
</dbReference>
<dbReference type="GO" id="GO:0004416">
    <property type="term" value="F:hydroxyacylglutathione hydrolase activity"/>
    <property type="evidence" value="ECO:0007669"/>
    <property type="project" value="TreeGrafter"/>
</dbReference>
<dbReference type="Proteomes" id="UP000233551">
    <property type="component" value="Unassembled WGS sequence"/>
</dbReference>
<dbReference type="AlphaFoldDB" id="A0A2I0HQB6"/>
<gene>
    <name evidence="1" type="ORF">CRG98_045729</name>
</gene>
<organism evidence="1 2">
    <name type="scientific">Punica granatum</name>
    <name type="common">Pomegranate</name>
    <dbReference type="NCBI Taxonomy" id="22663"/>
    <lineage>
        <taxon>Eukaryota</taxon>
        <taxon>Viridiplantae</taxon>
        <taxon>Streptophyta</taxon>
        <taxon>Embryophyta</taxon>
        <taxon>Tracheophyta</taxon>
        <taxon>Spermatophyta</taxon>
        <taxon>Magnoliopsida</taxon>
        <taxon>eudicotyledons</taxon>
        <taxon>Gunneridae</taxon>
        <taxon>Pentapetalae</taxon>
        <taxon>rosids</taxon>
        <taxon>malvids</taxon>
        <taxon>Myrtales</taxon>
        <taxon>Lythraceae</taxon>
        <taxon>Punica</taxon>
    </lineage>
</organism>
<name>A0A2I0HQB6_PUNGR</name>
<keyword evidence="2" id="KW-1185">Reference proteome</keyword>
<dbReference type="SUPFAM" id="SSF56281">
    <property type="entry name" value="Metallo-hydrolase/oxidoreductase"/>
    <property type="match status" value="1"/>
</dbReference>